<dbReference type="Gene3D" id="2.130.10.10">
    <property type="entry name" value="YVTN repeat-like/Quinoprotein amine dehydrogenase"/>
    <property type="match status" value="3"/>
</dbReference>
<evidence type="ECO:0000256" key="2">
    <source>
        <dbReference type="ARBA" id="ARBA00023276"/>
    </source>
</evidence>
<dbReference type="InterPro" id="IPR028203">
    <property type="entry name" value="PSII_CF48-like_dom"/>
</dbReference>
<keyword evidence="1" id="KW-0602">Photosynthesis</keyword>
<organism evidence="7 8">
    <name type="scientific">Algoriphagus jejuensis</name>
    <dbReference type="NCBI Taxonomy" id="419934"/>
    <lineage>
        <taxon>Bacteria</taxon>
        <taxon>Pseudomonadati</taxon>
        <taxon>Bacteroidota</taxon>
        <taxon>Cytophagia</taxon>
        <taxon>Cytophagales</taxon>
        <taxon>Cyclobacteriaceae</taxon>
        <taxon>Algoriphagus</taxon>
    </lineage>
</organism>
<evidence type="ECO:0000256" key="3">
    <source>
        <dbReference type="SAM" id="SignalP"/>
    </source>
</evidence>
<dbReference type="EMBL" id="BAAAFI010000002">
    <property type="protein sequence ID" value="GAA0877771.1"/>
    <property type="molecule type" value="Genomic_DNA"/>
</dbReference>
<dbReference type="PANTHER" id="PTHR47199:SF2">
    <property type="entry name" value="PHOTOSYSTEM II STABILITY_ASSEMBLY FACTOR HCF136, CHLOROPLASTIC"/>
    <property type="match status" value="1"/>
</dbReference>
<feature type="domain" description="PKD-like" evidence="6">
    <location>
        <begin position="602"/>
        <end position="678"/>
    </location>
</feature>
<dbReference type="NCBIfam" id="TIGR04183">
    <property type="entry name" value="Por_Secre_tail"/>
    <property type="match status" value="1"/>
</dbReference>
<feature type="signal peptide" evidence="3">
    <location>
        <begin position="1"/>
        <end position="20"/>
    </location>
</feature>
<evidence type="ECO:0000313" key="7">
    <source>
        <dbReference type="EMBL" id="GAA0877771.1"/>
    </source>
</evidence>
<dbReference type="InterPro" id="IPR045829">
    <property type="entry name" value="PKD_6"/>
</dbReference>
<dbReference type="SUPFAM" id="SSF50939">
    <property type="entry name" value="Sialidases"/>
    <property type="match status" value="2"/>
</dbReference>
<accession>A0ABN1MWI7</accession>
<dbReference type="InterPro" id="IPR036278">
    <property type="entry name" value="Sialidase_sf"/>
</dbReference>
<feature type="domain" description="PKD-like" evidence="6">
    <location>
        <begin position="768"/>
        <end position="847"/>
    </location>
</feature>
<evidence type="ECO:0000259" key="6">
    <source>
        <dbReference type="Pfam" id="PF19408"/>
    </source>
</evidence>
<sequence length="937" mass="99943">MKRLLSVSFILLLVSSKTFGQTLTRMHSWGLDFEAIAWADNQDGIMVGEHLIARTGNGGLTWEEVLQKFDLRFYDVVYLEGGKAVAVGEKGSIYRTLDGGKSWEKKDSGSQNDLLSIAISSPSDLITVGENGEILKSSDTGETWTKILSGSSVDLYDITYATANTVFIAADGGAILKSLDSGDSWTLSNLTQNDALHGIAFSSEMIGYAVGENGRFVKTTDGGVSWAILNSLTTNTLRKLAISPVDVRIVTAVGDLATVVRTANSGSSFTKPSLGATNKLSLKGITFVPASNLATVVGQTGYLIRSTDSGTSWGQLLAGIRNNFTSVDFKNINSGFIGGEDGSLFVTTNGAVTLTHRPIPDSILIETVDFWNTSFGYTGSVNGKIFRTTNAGRNWVPVFTPSDRTISGFYLFAPNVLYLAGSQGYIAKSFESGDVWDQSAITNTTEDLKDLMFFDYQFGFAIGKHGQISWSDGGGVWETQPKLTEENLNALAKIDTTRAFVVGDGGVILRTNDKAKTWKKVESGTSKKLNSIDFFGENYGFIAGEEGLVLVTSDGGITWGSVPSGTTRNLSSVSAGTDQKVYFAGDDGSILSYICVAPVGSLGKITGESESCQTTVNYFIEGLPEAGSNIVWRVDGGDILSGQGTSQIEVKWTSPGRNAVLVSRSNFCGTGETSSMEVNVAAPPPTNLRIEGEGATCTGTSYSYSIPATVGVTYTWVVTGGEITQGQSTNVVNVSWNQNGPQQVTVNLRNPCGNSEPIQKTVEVNAAPESPLGISGEARVGLGEQVYEIETVVGLNYRWSISNTGGKILSGQGSGKIVMVWEKEGDYEIAVEAQNECGFSSKRILSVNVNIITALEPVLEGDLKIYPNPSQGELTITSSGLDSWSSIWVLNAMGQVVKERSVSAGQEEVHLQGLPKGLLLIHFQGKNGALSKKVLVR</sequence>
<evidence type="ECO:0000313" key="8">
    <source>
        <dbReference type="Proteomes" id="UP001500469"/>
    </source>
</evidence>
<dbReference type="Pfam" id="PF19408">
    <property type="entry name" value="PKD_6"/>
    <property type="match status" value="3"/>
</dbReference>
<dbReference type="InterPro" id="IPR015943">
    <property type="entry name" value="WD40/YVTN_repeat-like_dom_sf"/>
</dbReference>
<dbReference type="RefSeq" id="WP_343848521.1">
    <property type="nucleotide sequence ID" value="NZ_BAAAFI010000002.1"/>
</dbReference>
<evidence type="ECO:0000259" key="4">
    <source>
        <dbReference type="Pfam" id="PF14870"/>
    </source>
</evidence>
<dbReference type="CDD" id="cd00146">
    <property type="entry name" value="PKD"/>
    <property type="match status" value="1"/>
</dbReference>
<keyword evidence="3" id="KW-0732">Signal</keyword>
<dbReference type="Pfam" id="PF18962">
    <property type="entry name" value="Por_Secre_tail"/>
    <property type="match status" value="1"/>
</dbReference>
<evidence type="ECO:0000259" key="5">
    <source>
        <dbReference type="Pfam" id="PF18962"/>
    </source>
</evidence>
<keyword evidence="8" id="KW-1185">Reference proteome</keyword>
<dbReference type="InterPro" id="IPR026444">
    <property type="entry name" value="Secre_tail"/>
</dbReference>
<evidence type="ECO:0000256" key="1">
    <source>
        <dbReference type="ARBA" id="ARBA00022531"/>
    </source>
</evidence>
<dbReference type="Proteomes" id="UP001500469">
    <property type="component" value="Unassembled WGS sequence"/>
</dbReference>
<dbReference type="PANTHER" id="PTHR47199">
    <property type="entry name" value="PHOTOSYSTEM II STABILITY/ASSEMBLY FACTOR HCF136, CHLOROPLASTIC"/>
    <property type="match status" value="1"/>
</dbReference>
<gene>
    <name evidence="7" type="ORF">GCM10009119_07390</name>
</gene>
<comment type="caution">
    <text evidence="7">The sequence shown here is derived from an EMBL/GenBank/DDBJ whole genome shotgun (WGS) entry which is preliminary data.</text>
</comment>
<protein>
    <recommendedName>
        <fullName evidence="9">Secreted protein (Por secretion system target)</fullName>
    </recommendedName>
</protein>
<feature type="chain" id="PRO_5046450978" description="Secreted protein (Por secretion system target)" evidence="3">
    <location>
        <begin position="21"/>
        <end position="937"/>
    </location>
</feature>
<dbReference type="Pfam" id="PF14870">
    <property type="entry name" value="PSII_BNR"/>
    <property type="match status" value="1"/>
</dbReference>
<evidence type="ECO:0008006" key="9">
    <source>
        <dbReference type="Google" id="ProtNLM"/>
    </source>
</evidence>
<feature type="domain" description="Photosynthesis system II assembly factor Ycf48/Hcf136-like" evidence="4">
    <location>
        <begin position="477"/>
        <end position="563"/>
    </location>
</feature>
<reference evidence="7 8" key="1">
    <citation type="journal article" date="2019" name="Int. J. Syst. Evol. Microbiol.">
        <title>The Global Catalogue of Microorganisms (GCM) 10K type strain sequencing project: providing services to taxonomists for standard genome sequencing and annotation.</title>
        <authorList>
            <consortium name="The Broad Institute Genomics Platform"/>
            <consortium name="The Broad Institute Genome Sequencing Center for Infectious Disease"/>
            <person name="Wu L."/>
            <person name="Ma J."/>
        </authorList>
    </citation>
    <scope>NUCLEOTIDE SEQUENCE [LARGE SCALE GENOMIC DNA]</scope>
    <source>
        <strain evidence="7 8">JCM 16112</strain>
    </source>
</reference>
<keyword evidence="2" id="KW-0604">Photosystem II</keyword>
<dbReference type="SUPFAM" id="SSF110296">
    <property type="entry name" value="Oligoxyloglucan reducing end-specific cellobiohydrolase"/>
    <property type="match status" value="1"/>
</dbReference>
<proteinExistence type="predicted"/>
<feature type="domain" description="Secretion system C-terminal sorting" evidence="5">
    <location>
        <begin position="865"/>
        <end position="936"/>
    </location>
</feature>
<feature type="domain" description="PKD-like" evidence="6">
    <location>
        <begin position="684"/>
        <end position="757"/>
    </location>
</feature>
<name>A0ABN1MWI7_9BACT</name>